<feature type="region of interest" description="Disordered" evidence="1">
    <location>
        <begin position="83"/>
        <end position="104"/>
    </location>
</feature>
<dbReference type="PANTHER" id="PTHR14326:SF15">
    <property type="entry name" value="OS06G0130200 PROTEIN"/>
    <property type="match status" value="1"/>
</dbReference>
<dbReference type="GO" id="GO:0060236">
    <property type="term" value="P:regulation of mitotic spindle organization"/>
    <property type="evidence" value="ECO:0007669"/>
    <property type="project" value="InterPro"/>
</dbReference>
<feature type="compositionally biased region" description="Polar residues" evidence="1">
    <location>
        <begin position="265"/>
        <end position="274"/>
    </location>
</feature>
<evidence type="ECO:0000313" key="2">
    <source>
        <dbReference type="EMBL" id="GAA0142836.1"/>
    </source>
</evidence>
<dbReference type="GO" id="GO:0090307">
    <property type="term" value="P:mitotic spindle assembly"/>
    <property type="evidence" value="ECO:0007669"/>
    <property type="project" value="TreeGrafter"/>
</dbReference>
<evidence type="ECO:0000256" key="1">
    <source>
        <dbReference type="SAM" id="MobiDB-lite"/>
    </source>
</evidence>
<organism evidence="2 3">
    <name type="scientific">Lithospermum erythrorhizon</name>
    <name type="common">Purple gromwell</name>
    <name type="synonym">Lithospermum officinale var. erythrorhizon</name>
    <dbReference type="NCBI Taxonomy" id="34254"/>
    <lineage>
        <taxon>Eukaryota</taxon>
        <taxon>Viridiplantae</taxon>
        <taxon>Streptophyta</taxon>
        <taxon>Embryophyta</taxon>
        <taxon>Tracheophyta</taxon>
        <taxon>Spermatophyta</taxon>
        <taxon>Magnoliopsida</taxon>
        <taxon>eudicotyledons</taxon>
        <taxon>Gunneridae</taxon>
        <taxon>Pentapetalae</taxon>
        <taxon>asterids</taxon>
        <taxon>lamiids</taxon>
        <taxon>Boraginales</taxon>
        <taxon>Boraginaceae</taxon>
        <taxon>Boraginoideae</taxon>
        <taxon>Lithospermeae</taxon>
        <taxon>Lithospermum</taxon>
    </lineage>
</organism>
<comment type="caution">
    <text evidence="2">The sequence shown here is derived from an EMBL/GenBank/DDBJ whole genome shotgun (WGS) entry which is preliminary data.</text>
</comment>
<dbReference type="Proteomes" id="UP001454036">
    <property type="component" value="Unassembled WGS sequence"/>
</dbReference>
<name>A0AAV3NWN1_LITER</name>
<feature type="compositionally biased region" description="Polar residues" evidence="1">
    <location>
        <begin position="83"/>
        <end position="97"/>
    </location>
</feature>
<feature type="region of interest" description="Disordered" evidence="1">
    <location>
        <begin position="248"/>
        <end position="293"/>
    </location>
</feature>
<evidence type="ECO:0000313" key="3">
    <source>
        <dbReference type="Proteomes" id="UP001454036"/>
    </source>
</evidence>
<dbReference type="PANTHER" id="PTHR14326">
    <property type="entry name" value="TARGETING PROTEIN FOR XKLP2"/>
    <property type="match status" value="1"/>
</dbReference>
<keyword evidence="3" id="KW-1185">Reference proteome</keyword>
<accession>A0AAV3NWN1</accession>
<dbReference type="GO" id="GO:0005880">
    <property type="term" value="C:nuclear microtubule"/>
    <property type="evidence" value="ECO:0007669"/>
    <property type="project" value="TreeGrafter"/>
</dbReference>
<dbReference type="GO" id="GO:0005819">
    <property type="term" value="C:spindle"/>
    <property type="evidence" value="ECO:0007669"/>
    <property type="project" value="InterPro"/>
</dbReference>
<dbReference type="InterPro" id="IPR009675">
    <property type="entry name" value="TPX2_fam"/>
</dbReference>
<feature type="compositionally biased region" description="Basic and acidic residues" evidence="1">
    <location>
        <begin position="275"/>
        <end position="289"/>
    </location>
</feature>
<gene>
    <name evidence="2" type="ORF">LIER_03649</name>
</gene>
<protein>
    <recommendedName>
        <fullName evidence="4">TPX2 central domain-containing protein</fullName>
    </recommendedName>
</protein>
<sequence length="321" mass="37008">MNEEHMHDFIDGINFACDNDFEVDLNYEFDAVSFYDFTRPETIFEIEEAETWFHYADSYPHSPFVMKLMIEKLLASQECCTSSNSKESQNTDLNINKSESKSKLANKATESSSFGYMKPTASLLAKQNKLQEANCKHLKIKPEKKCLRSPRYGDLLSKRQKLERGYLLKVTVPKEPQLETMLRAERRGSRNTSESSEKGNAKVHAIKEQSRNSLVHLSRLSSQKSAQQLIECQVLDTHWDDSVVRSSVATVKSSTPKGVPEKQYYQRSPKSNTRPLEEKEYKTSNEERLLQNPPIEEFSKLSIKSRSEKNLVSETRLNRYV</sequence>
<dbReference type="GO" id="GO:0008017">
    <property type="term" value="F:microtubule binding"/>
    <property type="evidence" value="ECO:0007669"/>
    <property type="project" value="TreeGrafter"/>
</dbReference>
<evidence type="ECO:0008006" key="4">
    <source>
        <dbReference type="Google" id="ProtNLM"/>
    </source>
</evidence>
<dbReference type="EMBL" id="BAABME010000446">
    <property type="protein sequence ID" value="GAA0142836.1"/>
    <property type="molecule type" value="Genomic_DNA"/>
</dbReference>
<dbReference type="AlphaFoldDB" id="A0AAV3NWN1"/>
<feature type="compositionally biased region" description="Basic and acidic residues" evidence="1">
    <location>
        <begin position="195"/>
        <end position="209"/>
    </location>
</feature>
<dbReference type="GO" id="GO:0030295">
    <property type="term" value="F:protein kinase activator activity"/>
    <property type="evidence" value="ECO:0007669"/>
    <property type="project" value="TreeGrafter"/>
</dbReference>
<reference evidence="2 3" key="1">
    <citation type="submission" date="2024-01" db="EMBL/GenBank/DDBJ databases">
        <title>The complete chloroplast genome sequence of Lithospermum erythrorhizon: insights into the phylogenetic relationship among Boraginaceae species and the maternal lineages of purple gromwells.</title>
        <authorList>
            <person name="Okada T."/>
            <person name="Watanabe K."/>
        </authorList>
    </citation>
    <scope>NUCLEOTIDE SEQUENCE [LARGE SCALE GENOMIC DNA]</scope>
</reference>
<feature type="region of interest" description="Disordered" evidence="1">
    <location>
        <begin position="184"/>
        <end position="209"/>
    </location>
</feature>
<proteinExistence type="predicted"/>